<dbReference type="EMBL" id="MU393571">
    <property type="protein sequence ID" value="KAI4860841.1"/>
    <property type="molecule type" value="Genomic_DNA"/>
</dbReference>
<protein>
    <submittedName>
        <fullName evidence="1">Uncharacterized protein</fullName>
    </submittedName>
</protein>
<evidence type="ECO:0000313" key="2">
    <source>
        <dbReference type="Proteomes" id="UP001497700"/>
    </source>
</evidence>
<comment type="caution">
    <text evidence="1">The sequence shown here is derived from an EMBL/GenBank/DDBJ whole genome shotgun (WGS) entry which is preliminary data.</text>
</comment>
<evidence type="ECO:0000313" key="1">
    <source>
        <dbReference type="EMBL" id="KAI4860841.1"/>
    </source>
</evidence>
<keyword evidence="2" id="KW-1185">Reference proteome</keyword>
<gene>
    <name evidence="1" type="ORF">F4820DRAFT_92589</name>
</gene>
<organism evidence="1 2">
    <name type="scientific">Hypoxylon rubiginosum</name>
    <dbReference type="NCBI Taxonomy" id="110542"/>
    <lineage>
        <taxon>Eukaryota</taxon>
        <taxon>Fungi</taxon>
        <taxon>Dikarya</taxon>
        <taxon>Ascomycota</taxon>
        <taxon>Pezizomycotina</taxon>
        <taxon>Sordariomycetes</taxon>
        <taxon>Xylariomycetidae</taxon>
        <taxon>Xylariales</taxon>
        <taxon>Hypoxylaceae</taxon>
        <taxon>Hypoxylon</taxon>
    </lineage>
</organism>
<name>A0ACB9YN66_9PEZI</name>
<reference evidence="1 2" key="1">
    <citation type="journal article" date="2022" name="New Phytol.">
        <title>Ecological generalism drives hyperdiversity of secondary metabolite gene clusters in xylarialean endophytes.</title>
        <authorList>
            <person name="Franco M.E.E."/>
            <person name="Wisecaver J.H."/>
            <person name="Arnold A.E."/>
            <person name="Ju Y.M."/>
            <person name="Slot J.C."/>
            <person name="Ahrendt S."/>
            <person name="Moore L.P."/>
            <person name="Eastman K.E."/>
            <person name="Scott K."/>
            <person name="Konkel Z."/>
            <person name="Mondo S.J."/>
            <person name="Kuo A."/>
            <person name="Hayes R.D."/>
            <person name="Haridas S."/>
            <person name="Andreopoulos B."/>
            <person name="Riley R."/>
            <person name="LaButti K."/>
            <person name="Pangilinan J."/>
            <person name="Lipzen A."/>
            <person name="Amirebrahimi M."/>
            <person name="Yan J."/>
            <person name="Adam C."/>
            <person name="Keymanesh K."/>
            <person name="Ng V."/>
            <person name="Louie K."/>
            <person name="Northen T."/>
            <person name="Drula E."/>
            <person name="Henrissat B."/>
            <person name="Hsieh H.M."/>
            <person name="Youens-Clark K."/>
            <person name="Lutzoni F."/>
            <person name="Miadlikowska J."/>
            <person name="Eastwood D.C."/>
            <person name="Hamelin R.C."/>
            <person name="Grigoriev I.V."/>
            <person name="U'Ren J.M."/>
        </authorList>
    </citation>
    <scope>NUCLEOTIDE SEQUENCE [LARGE SCALE GENOMIC DNA]</scope>
    <source>
        <strain evidence="1 2">CBS 119005</strain>
    </source>
</reference>
<sequence length="314" mass="35364">MGMSMKSKRKTTLYSGQGWTNNYRNTQSLSDACHSNLISIAKATHDANKEYQSVVEIYLRDRARKRFSSSQPRFTQDDLDTMKALVKGGPPTDTTSTSELLESLKDVTYTDIWDRAADNMAFLKGLRKHQTSQKHQDNGRKRAINLRSCRITIETGFNQVRKEVQDSNLDLDLVCVGIQEKIEMLQKYEKAYPISVDSHPATPIKSQTSILILVVLTLIIISVILISVAWIKSTSEQGSVEDSDFWMLIPNTMYQILGLLTSVYTIHRRAPDDSTAWKCALWFMGGGILCGIVSVHCTFSYPPYGARLCLSVHP</sequence>
<proteinExistence type="predicted"/>
<dbReference type="Proteomes" id="UP001497700">
    <property type="component" value="Unassembled WGS sequence"/>
</dbReference>
<accession>A0ACB9YN66</accession>